<dbReference type="EMBL" id="BSUJ01000001">
    <property type="protein sequence ID" value="GMA21652.1"/>
    <property type="molecule type" value="Genomic_DNA"/>
</dbReference>
<evidence type="ECO:0000313" key="2">
    <source>
        <dbReference type="Proteomes" id="UP001157109"/>
    </source>
</evidence>
<reference evidence="2" key="1">
    <citation type="journal article" date="2019" name="Int. J. Syst. Evol. Microbiol.">
        <title>The Global Catalogue of Microorganisms (GCM) 10K type strain sequencing project: providing services to taxonomists for standard genome sequencing and annotation.</title>
        <authorList>
            <consortium name="The Broad Institute Genomics Platform"/>
            <consortium name="The Broad Institute Genome Sequencing Center for Infectious Disease"/>
            <person name="Wu L."/>
            <person name="Ma J."/>
        </authorList>
    </citation>
    <scope>NUCLEOTIDE SEQUENCE [LARGE SCALE GENOMIC DNA]</scope>
    <source>
        <strain evidence="2">NBRC 105830</strain>
    </source>
</reference>
<proteinExistence type="predicted"/>
<comment type="caution">
    <text evidence="1">The sequence shown here is derived from an EMBL/GenBank/DDBJ whole genome shotgun (WGS) entry which is preliminary data.</text>
</comment>
<dbReference type="Proteomes" id="UP001157109">
    <property type="component" value="Unassembled WGS sequence"/>
</dbReference>
<keyword evidence="2" id="KW-1185">Reference proteome</keyword>
<accession>A0ABQ6HU20</accession>
<name>A0ABQ6HU20_9MICO</name>
<dbReference type="RefSeq" id="WP_241443552.1">
    <property type="nucleotide sequence ID" value="NZ_BSUJ01000001.1"/>
</dbReference>
<gene>
    <name evidence="1" type="ORF">GCM10025862_36730</name>
</gene>
<organism evidence="1 2">
    <name type="scientific">Arsenicicoccus piscis</name>
    <dbReference type="NCBI Taxonomy" id="673954"/>
    <lineage>
        <taxon>Bacteria</taxon>
        <taxon>Bacillati</taxon>
        <taxon>Actinomycetota</taxon>
        <taxon>Actinomycetes</taxon>
        <taxon>Micrococcales</taxon>
        <taxon>Intrasporangiaceae</taxon>
        <taxon>Arsenicicoccus</taxon>
    </lineage>
</organism>
<protein>
    <submittedName>
        <fullName evidence="1">Uncharacterized protein</fullName>
    </submittedName>
</protein>
<sequence length="141" mass="15668">MADEMPIQGKVMDMKTVVAAPEAFDALTRLVDTAGKYVAIHAEESRKREALRTYRDTEIATIRAAEVTLQRYFDEAFLERREVFQSLFRAMDHALETGDTQGLNTVVSGIVDVAKDSPLAAAGDLAKLRAAFDDPNQVWSF</sequence>
<evidence type="ECO:0000313" key="1">
    <source>
        <dbReference type="EMBL" id="GMA21652.1"/>
    </source>
</evidence>